<evidence type="ECO:0000313" key="2">
    <source>
        <dbReference type="Proteomes" id="UP001596250"/>
    </source>
</evidence>
<dbReference type="Proteomes" id="UP001596250">
    <property type="component" value="Unassembled WGS sequence"/>
</dbReference>
<dbReference type="RefSeq" id="WP_379894998.1">
    <property type="nucleotide sequence ID" value="NZ_CBCSCT010000034.1"/>
</dbReference>
<reference evidence="2" key="1">
    <citation type="journal article" date="2019" name="Int. J. Syst. Evol. Microbiol.">
        <title>The Global Catalogue of Microorganisms (GCM) 10K type strain sequencing project: providing services to taxonomists for standard genome sequencing and annotation.</title>
        <authorList>
            <consortium name="The Broad Institute Genomics Platform"/>
            <consortium name="The Broad Institute Genome Sequencing Center for Infectious Disease"/>
            <person name="Wu L."/>
            <person name="Ma J."/>
        </authorList>
    </citation>
    <scope>NUCLEOTIDE SEQUENCE [LARGE SCALE GENOMIC DNA]</scope>
    <source>
        <strain evidence="2">CCM 8749</strain>
    </source>
</reference>
<protein>
    <submittedName>
        <fullName evidence="1">Uncharacterized protein</fullName>
    </submittedName>
</protein>
<sequence length="60" mass="7140">MTENHRRLEELSDVQLSNWTSEELMHHHRSMSDLSPWLNSQGSSLHHQIIDEIMRRNSSD</sequence>
<accession>A0ABW1IR64</accession>
<evidence type="ECO:0000313" key="1">
    <source>
        <dbReference type="EMBL" id="MFC5987589.1"/>
    </source>
</evidence>
<organism evidence="1 2">
    <name type="scientific">Marinicrinis lubricantis</name>
    <dbReference type="NCBI Taxonomy" id="2086470"/>
    <lineage>
        <taxon>Bacteria</taxon>
        <taxon>Bacillati</taxon>
        <taxon>Bacillota</taxon>
        <taxon>Bacilli</taxon>
        <taxon>Bacillales</taxon>
        <taxon>Paenibacillaceae</taxon>
    </lineage>
</organism>
<proteinExistence type="predicted"/>
<name>A0ABW1IR64_9BACL</name>
<keyword evidence="2" id="KW-1185">Reference proteome</keyword>
<comment type="caution">
    <text evidence="1">The sequence shown here is derived from an EMBL/GenBank/DDBJ whole genome shotgun (WGS) entry which is preliminary data.</text>
</comment>
<gene>
    <name evidence="1" type="ORF">ACFPXP_14375</name>
</gene>
<dbReference type="EMBL" id="JBHSQV010000166">
    <property type="protein sequence ID" value="MFC5987589.1"/>
    <property type="molecule type" value="Genomic_DNA"/>
</dbReference>